<dbReference type="GO" id="GO:0003700">
    <property type="term" value="F:DNA-binding transcription factor activity"/>
    <property type="evidence" value="ECO:0007669"/>
    <property type="project" value="InterPro"/>
</dbReference>
<keyword evidence="3" id="KW-0804">Transcription</keyword>
<keyword evidence="2" id="KW-0238">DNA-binding</keyword>
<dbReference type="PROSITE" id="PS01124">
    <property type="entry name" value="HTH_ARAC_FAMILY_2"/>
    <property type="match status" value="1"/>
</dbReference>
<dbReference type="InterPro" id="IPR018060">
    <property type="entry name" value="HTH_AraC"/>
</dbReference>
<reference evidence="5 6" key="1">
    <citation type="submission" date="2017-01" db="EMBL/GenBank/DDBJ databases">
        <title>Complete genome of Lacinutrix venerupis DOK2-8 isolated from seawater in Dokdo.</title>
        <authorList>
            <person name="Chi W.-J."/>
            <person name="Kim J.H."/>
        </authorList>
    </citation>
    <scope>NUCLEOTIDE SEQUENCE [LARGE SCALE GENOMIC DNA]</scope>
    <source>
        <strain evidence="5 6">DOK2-8</strain>
    </source>
</reference>
<evidence type="ECO:0000313" key="6">
    <source>
        <dbReference type="Proteomes" id="UP000187506"/>
    </source>
</evidence>
<dbReference type="AlphaFoldDB" id="A0AAC9LPZ1"/>
<keyword evidence="6" id="KW-1185">Reference proteome</keyword>
<dbReference type="PANTHER" id="PTHR47893">
    <property type="entry name" value="REGULATORY PROTEIN PCHR"/>
    <property type="match status" value="1"/>
</dbReference>
<dbReference type="KEGG" id="lvn:BWR22_11060"/>
<evidence type="ECO:0000256" key="1">
    <source>
        <dbReference type="ARBA" id="ARBA00023015"/>
    </source>
</evidence>
<dbReference type="InterPro" id="IPR053142">
    <property type="entry name" value="PchR_regulatory_protein"/>
</dbReference>
<feature type="domain" description="HTH araC/xylS-type" evidence="4">
    <location>
        <begin position="236"/>
        <end position="334"/>
    </location>
</feature>
<dbReference type="Proteomes" id="UP000187506">
    <property type="component" value="Chromosome"/>
</dbReference>
<dbReference type="SMART" id="SM00342">
    <property type="entry name" value="HTH_ARAC"/>
    <property type="match status" value="1"/>
</dbReference>
<dbReference type="PRINTS" id="PR00032">
    <property type="entry name" value="HTHARAC"/>
</dbReference>
<gene>
    <name evidence="5" type="ORF">BWR22_11060</name>
</gene>
<accession>A0AAC9LPZ1</accession>
<dbReference type="PANTHER" id="PTHR47893:SF1">
    <property type="entry name" value="REGULATORY PROTEIN PCHR"/>
    <property type="match status" value="1"/>
</dbReference>
<protein>
    <recommendedName>
        <fullName evidence="4">HTH araC/xylS-type domain-containing protein</fullName>
    </recommendedName>
</protein>
<proteinExistence type="predicted"/>
<dbReference type="EMBL" id="CP019352">
    <property type="protein sequence ID" value="APY00827.1"/>
    <property type="molecule type" value="Genomic_DNA"/>
</dbReference>
<name>A0AAC9LPZ1_9FLAO</name>
<dbReference type="RefSeq" id="WP_076733731.1">
    <property type="nucleotide sequence ID" value="NZ_CP019352.1"/>
</dbReference>
<evidence type="ECO:0000256" key="3">
    <source>
        <dbReference type="ARBA" id="ARBA00023163"/>
    </source>
</evidence>
<organism evidence="5 6">
    <name type="scientific">Lacinutrix venerupis</name>
    <dbReference type="NCBI Taxonomy" id="1486034"/>
    <lineage>
        <taxon>Bacteria</taxon>
        <taxon>Pseudomonadati</taxon>
        <taxon>Bacteroidota</taxon>
        <taxon>Flavobacteriia</taxon>
        <taxon>Flavobacteriales</taxon>
        <taxon>Flavobacteriaceae</taxon>
        <taxon>Lacinutrix</taxon>
    </lineage>
</organism>
<dbReference type="GO" id="GO:0043565">
    <property type="term" value="F:sequence-specific DNA binding"/>
    <property type="evidence" value="ECO:0007669"/>
    <property type="project" value="InterPro"/>
</dbReference>
<sequence>MPISQTLKHDVIKNIVLKLSKTINTDYEEDNNELCFDFPKNIGDGYFKAIEFDFGVGIIIADFLINENLSITFEKDKINPLKFFFNLDTEVKFKDSENDLKLNRLESLLVSPATNEAQTFNFNKNKPNTFFYIQINRKLFEEKIEKFIGDMDEDLETLFRDLNGINKFHFKSYYSLEIAELIEDFKSCDLTDFMQSVYLEGKTYEIITQYLNQFTKKNNNPGKHKLLRKATVSKIEEAVQIIKNEIDVRISVNALAKRVGLNQNTLQAGFKLLFSTSVNEYIRDHKIEYAKNLLENSELNITEITYKIGINSRSYFSKLFKTKYGLSPKQYLTQFRKNENKSA</sequence>
<dbReference type="InterPro" id="IPR018062">
    <property type="entry name" value="HTH_AraC-typ_CS"/>
</dbReference>
<dbReference type="Pfam" id="PF12833">
    <property type="entry name" value="HTH_18"/>
    <property type="match status" value="1"/>
</dbReference>
<dbReference type="Gene3D" id="1.10.10.60">
    <property type="entry name" value="Homeodomain-like"/>
    <property type="match status" value="2"/>
</dbReference>
<evidence type="ECO:0000259" key="4">
    <source>
        <dbReference type="PROSITE" id="PS01124"/>
    </source>
</evidence>
<evidence type="ECO:0000256" key="2">
    <source>
        <dbReference type="ARBA" id="ARBA00023125"/>
    </source>
</evidence>
<evidence type="ECO:0000313" key="5">
    <source>
        <dbReference type="EMBL" id="APY00827.1"/>
    </source>
</evidence>
<keyword evidence="1" id="KW-0805">Transcription regulation</keyword>
<dbReference type="InterPro" id="IPR009057">
    <property type="entry name" value="Homeodomain-like_sf"/>
</dbReference>
<dbReference type="PROSITE" id="PS00041">
    <property type="entry name" value="HTH_ARAC_FAMILY_1"/>
    <property type="match status" value="1"/>
</dbReference>
<dbReference type="SUPFAM" id="SSF46689">
    <property type="entry name" value="Homeodomain-like"/>
    <property type="match status" value="1"/>
</dbReference>
<dbReference type="InterPro" id="IPR020449">
    <property type="entry name" value="Tscrpt_reg_AraC-type_HTH"/>
</dbReference>